<dbReference type="Pfam" id="PF02485">
    <property type="entry name" value="Branch"/>
    <property type="match status" value="1"/>
</dbReference>
<dbReference type="CTD" id="6751011"/>
<keyword evidence="7" id="KW-0328">Glycosyltransferase</keyword>
<evidence type="ECO:0000256" key="14">
    <source>
        <dbReference type="ARBA" id="ARBA00023034"/>
    </source>
</evidence>
<organism evidence="21 22">
    <name type="scientific">Trichoplax adhaerens</name>
    <name type="common">Trichoplax reptans</name>
    <dbReference type="NCBI Taxonomy" id="10228"/>
    <lineage>
        <taxon>Eukaryota</taxon>
        <taxon>Metazoa</taxon>
        <taxon>Placozoa</taxon>
        <taxon>Uniplacotomia</taxon>
        <taxon>Trichoplacea</taxon>
        <taxon>Trichoplacidae</taxon>
        <taxon>Trichoplax</taxon>
    </lineage>
</organism>
<dbReference type="PANTHER" id="PTHR46025">
    <property type="entry name" value="XYLOSYLTRANSFERASE OXT"/>
    <property type="match status" value="1"/>
</dbReference>
<dbReference type="GeneID" id="6751011"/>
<dbReference type="Proteomes" id="UP000009022">
    <property type="component" value="Unassembled WGS sequence"/>
</dbReference>
<evidence type="ECO:0000256" key="6">
    <source>
        <dbReference type="ARBA" id="ARBA00011972"/>
    </source>
</evidence>
<dbReference type="FunCoup" id="B3RN58">
    <property type="interactions" value="528"/>
</dbReference>
<evidence type="ECO:0000256" key="16">
    <source>
        <dbReference type="ARBA" id="ARBA00023157"/>
    </source>
</evidence>
<dbReference type="PhylomeDB" id="B3RN58"/>
<gene>
    <name evidence="21" type="ORF">TRIADDRAFT_21022</name>
</gene>
<dbReference type="GO" id="GO:0005789">
    <property type="term" value="C:endoplasmic reticulum membrane"/>
    <property type="evidence" value="ECO:0007669"/>
    <property type="project" value="UniProtKB-SubCell"/>
</dbReference>
<keyword evidence="9" id="KW-0812">Transmembrane</keyword>
<name>B3RN58_TRIAD</name>
<keyword evidence="12" id="KW-0735">Signal-anchor</keyword>
<comment type="pathway">
    <text evidence="4">Glycan metabolism; heparan sulfate biosynthesis.</text>
</comment>
<evidence type="ECO:0000256" key="19">
    <source>
        <dbReference type="ARBA" id="ARBA00047847"/>
    </source>
</evidence>
<evidence type="ECO:0000259" key="20">
    <source>
        <dbReference type="Pfam" id="PF12529"/>
    </source>
</evidence>
<comment type="similarity">
    <text evidence="5">Belongs to the glycosyltransferase 14 family. XylT subfamily.</text>
</comment>
<evidence type="ECO:0000256" key="12">
    <source>
        <dbReference type="ARBA" id="ARBA00022968"/>
    </source>
</evidence>
<dbReference type="InParanoid" id="B3RN58"/>
<keyword evidence="14" id="KW-0333">Golgi apparatus</keyword>
<evidence type="ECO:0000256" key="10">
    <source>
        <dbReference type="ARBA" id="ARBA00022723"/>
    </source>
</evidence>
<keyword evidence="16" id="KW-1015">Disulfide bond</keyword>
<dbReference type="Pfam" id="PF12529">
    <property type="entry name" value="Xylo_C"/>
    <property type="match status" value="1"/>
</dbReference>
<feature type="non-terminal residue" evidence="21">
    <location>
        <position position="1"/>
    </location>
</feature>
<keyword evidence="15" id="KW-0472">Membrane</keyword>
<dbReference type="AlphaFoldDB" id="B3RN58"/>
<evidence type="ECO:0000256" key="3">
    <source>
        <dbReference type="ARBA" id="ARBA00004840"/>
    </source>
</evidence>
<dbReference type="InterPro" id="IPR003406">
    <property type="entry name" value="Glyco_trans_14"/>
</dbReference>
<dbReference type="UniPathway" id="UPA00755"/>
<evidence type="ECO:0000313" key="21">
    <source>
        <dbReference type="EMBL" id="EDV27962.1"/>
    </source>
</evidence>
<dbReference type="GO" id="GO:0046872">
    <property type="term" value="F:metal ion binding"/>
    <property type="evidence" value="ECO:0007669"/>
    <property type="project" value="UniProtKB-KW"/>
</dbReference>
<dbReference type="EMBL" id="DS985242">
    <property type="protein sequence ID" value="EDV27962.1"/>
    <property type="molecule type" value="Genomic_DNA"/>
</dbReference>
<keyword evidence="17" id="KW-0325">Glycoprotein</keyword>
<dbReference type="GO" id="GO:0030158">
    <property type="term" value="F:protein xylosyltransferase activity"/>
    <property type="evidence" value="ECO:0000318"/>
    <property type="project" value="GO_Central"/>
</dbReference>
<evidence type="ECO:0000256" key="9">
    <source>
        <dbReference type="ARBA" id="ARBA00022692"/>
    </source>
</evidence>
<evidence type="ECO:0000256" key="15">
    <source>
        <dbReference type="ARBA" id="ARBA00023136"/>
    </source>
</evidence>
<evidence type="ECO:0000256" key="7">
    <source>
        <dbReference type="ARBA" id="ARBA00022676"/>
    </source>
</evidence>
<keyword evidence="8" id="KW-0808">Transferase</keyword>
<dbReference type="KEGG" id="tad:TRIADDRAFT_21022"/>
<evidence type="ECO:0000256" key="17">
    <source>
        <dbReference type="ARBA" id="ARBA00023180"/>
    </source>
</evidence>
<comment type="subcellular location">
    <subcellularLocation>
        <location evidence="2">Endoplasmic reticulum membrane</location>
        <topology evidence="2">Single-pass type II membrane protein</topology>
    </subcellularLocation>
    <subcellularLocation>
        <location evidence="1">Golgi apparatus membrane</location>
        <topology evidence="1">Single-pass type II membrane protein</topology>
    </subcellularLocation>
</comment>
<reference evidence="21 22" key="1">
    <citation type="journal article" date="2008" name="Nature">
        <title>The Trichoplax genome and the nature of placozoans.</title>
        <authorList>
            <person name="Srivastava M."/>
            <person name="Begovic E."/>
            <person name="Chapman J."/>
            <person name="Putnam N.H."/>
            <person name="Hellsten U."/>
            <person name="Kawashima T."/>
            <person name="Kuo A."/>
            <person name="Mitros T."/>
            <person name="Salamov A."/>
            <person name="Carpenter M.L."/>
            <person name="Signorovitch A.Y."/>
            <person name="Moreno M.A."/>
            <person name="Kamm K."/>
            <person name="Grimwood J."/>
            <person name="Schmutz J."/>
            <person name="Shapiro H."/>
            <person name="Grigoriev I.V."/>
            <person name="Buss L.W."/>
            <person name="Schierwater B."/>
            <person name="Dellaporta S.L."/>
            <person name="Rokhsar D.S."/>
        </authorList>
    </citation>
    <scope>NUCLEOTIDE SEQUENCE [LARGE SCALE GENOMIC DNA]</scope>
    <source>
        <strain evidence="21 22">Grell-BS-1999</strain>
    </source>
</reference>
<proteinExistence type="inferred from homology"/>
<dbReference type="HOGENOM" id="CLU_012840_1_0_1"/>
<evidence type="ECO:0000256" key="4">
    <source>
        <dbReference type="ARBA" id="ARBA00005093"/>
    </source>
</evidence>
<keyword evidence="11" id="KW-0256">Endoplasmic reticulum</keyword>
<accession>B3RN58</accession>
<evidence type="ECO:0000256" key="8">
    <source>
        <dbReference type="ARBA" id="ARBA00022679"/>
    </source>
</evidence>
<evidence type="ECO:0000313" key="22">
    <source>
        <dbReference type="Proteomes" id="UP000009022"/>
    </source>
</evidence>
<dbReference type="OMA" id="WENAHDI"/>
<keyword evidence="22" id="KW-1185">Reference proteome</keyword>
<dbReference type="UniPathway" id="UPA00756"/>
<dbReference type="InterPro" id="IPR043538">
    <property type="entry name" value="XYLT"/>
</dbReference>
<dbReference type="GO" id="GO:0000139">
    <property type="term" value="C:Golgi membrane"/>
    <property type="evidence" value="ECO:0007669"/>
    <property type="project" value="UniProtKB-SubCell"/>
</dbReference>
<dbReference type="STRING" id="10228.B3RN58"/>
<dbReference type="GO" id="GO:0015012">
    <property type="term" value="P:heparan sulfate proteoglycan biosynthetic process"/>
    <property type="evidence" value="ECO:0000318"/>
    <property type="project" value="GO_Central"/>
</dbReference>
<protein>
    <recommendedName>
        <fullName evidence="6">protein xylosyltransferase</fullName>
        <ecNumber evidence="6">2.4.2.26</ecNumber>
    </recommendedName>
    <alternativeName>
        <fullName evidence="18">Peptide O-xylosyltransferase</fullName>
    </alternativeName>
</protein>
<dbReference type="RefSeq" id="XP_002109796.1">
    <property type="nucleotide sequence ID" value="XM_002109760.1"/>
</dbReference>
<dbReference type="GO" id="GO:0050650">
    <property type="term" value="P:chondroitin sulfate proteoglycan biosynthetic process"/>
    <property type="evidence" value="ECO:0000318"/>
    <property type="project" value="GO_Central"/>
</dbReference>
<evidence type="ECO:0000256" key="13">
    <source>
        <dbReference type="ARBA" id="ARBA00022989"/>
    </source>
</evidence>
<keyword evidence="10" id="KW-0479">Metal-binding</keyword>
<dbReference type="eggNOG" id="KOG0799">
    <property type="taxonomic scope" value="Eukaryota"/>
</dbReference>
<evidence type="ECO:0000256" key="18">
    <source>
        <dbReference type="ARBA" id="ARBA00042865"/>
    </source>
</evidence>
<evidence type="ECO:0000256" key="11">
    <source>
        <dbReference type="ARBA" id="ARBA00022824"/>
    </source>
</evidence>
<dbReference type="EC" id="2.4.2.26" evidence="6"/>
<evidence type="ECO:0000256" key="1">
    <source>
        <dbReference type="ARBA" id="ARBA00004323"/>
    </source>
</evidence>
<dbReference type="OrthoDB" id="2019572at2759"/>
<dbReference type="InterPro" id="IPR024448">
    <property type="entry name" value="XylT_C"/>
</dbReference>
<dbReference type="PANTHER" id="PTHR46025:SF3">
    <property type="entry name" value="XYLOSYLTRANSFERASE OXT"/>
    <property type="match status" value="1"/>
</dbReference>
<keyword evidence="13" id="KW-1133">Transmembrane helix</keyword>
<sequence>PAKILFIIIVHGRDFRQFKRLLTAIYNKNHYYYIHTDKRSEYLCNKIRDFIDTRKERNIAVTSWNLEPMWGSSSFLDVLLRCMKDVLLLERFSEWKWDFYVNLSGSDYPIKKIDQFTAYLSLRKGKNFISSMSISTAEFVKRQGLNFLFYECDNRMWRIGKRSIPSHLHFYGGSDWIILSYQFCSYLVTSSDPFINDIILFYKYALLPAESFFHVVLRNSEFCGTIVYDNLRLINWKTNLSCHCQYRKIVDWCGCSPSNYRRSDISRIDTSKAVFFARKFEPLVNQEILNMIDELLLGKKLRQPNRYHYWQNLCHASEFIAGKCSRYKFYIESCMRLARSNMTSLLKKKIDRSLEFAELVLINQNDTFAGMLVSFLISTNLILEVWMKKRQLAWAMPLSKGAERLYDMQVGSNLDKKEQIFRNYGILSANDELTVFQRWRLGPKFHCNLTWVKPDGEIADHRFLAIESNWRFSYFKAEILKPVIPGRWKVYLSINNIIFSELQFILFPVDSRLIRGLQTSSALGNDYLAELPRLGEANSNVMYTSNRLNYDNIYSNKKWIDSLVSESWETYKFCVGVKDRDVNNASLKLIAGTGITNCEDSEWSSFIKDHKTEFRSNVVAID</sequence>
<feature type="domain" description="Xylosyltransferase C-terminal" evidence="20">
    <location>
        <begin position="293"/>
        <end position="460"/>
    </location>
</feature>
<comment type="pathway">
    <text evidence="3">Glycan metabolism; chondroitin sulfate biosynthesis.</text>
</comment>
<evidence type="ECO:0000256" key="2">
    <source>
        <dbReference type="ARBA" id="ARBA00004648"/>
    </source>
</evidence>
<comment type="catalytic activity">
    <reaction evidence="19">
        <text>UDP-alpha-D-xylose + L-seryl-[protein] = 3-O-(beta-D-xylosyl)-L-seryl-[protein] + UDP + H(+)</text>
        <dbReference type="Rhea" id="RHEA:50192"/>
        <dbReference type="Rhea" id="RHEA-COMP:9863"/>
        <dbReference type="Rhea" id="RHEA-COMP:12567"/>
        <dbReference type="ChEBI" id="CHEBI:15378"/>
        <dbReference type="ChEBI" id="CHEBI:29999"/>
        <dbReference type="ChEBI" id="CHEBI:57632"/>
        <dbReference type="ChEBI" id="CHEBI:58223"/>
        <dbReference type="ChEBI" id="CHEBI:132085"/>
        <dbReference type="EC" id="2.4.2.26"/>
    </reaction>
</comment>
<evidence type="ECO:0000256" key="5">
    <source>
        <dbReference type="ARBA" id="ARBA00010195"/>
    </source>
</evidence>